<sequence>MPGGSRSTLEYNNGVEEVEEEVGEIEGVEKGSLRKKKKRRKGRKEENWEGWKKLRRRKEEEEGTAVEEGGMKEGTAVERIEEGTKGGIEVETKRRLGATIARFTLNAHLSCSLSHRLKDKIT</sequence>
<evidence type="ECO:0000313" key="3">
    <source>
        <dbReference type="Proteomes" id="UP001153678"/>
    </source>
</evidence>
<feature type="compositionally biased region" description="Acidic residues" evidence="1">
    <location>
        <begin position="16"/>
        <end position="26"/>
    </location>
</feature>
<keyword evidence="3" id="KW-1185">Reference proteome</keyword>
<evidence type="ECO:0000256" key="1">
    <source>
        <dbReference type="SAM" id="MobiDB-lite"/>
    </source>
</evidence>
<feature type="region of interest" description="Disordered" evidence="1">
    <location>
        <begin position="1"/>
        <end position="88"/>
    </location>
</feature>
<organism evidence="2 3">
    <name type="scientific">Funneliformis geosporum</name>
    <dbReference type="NCBI Taxonomy" id="1117311"/>
    <lineage>
        <taxon>Eukaryota</taxon>
        <taxon>Fungi</taxon>
        <taxon>Fungi incertae sedis</taxon>
        <taxon>Mucoromycota</taxon>
        <taxon>Glomeromycotina</taxon>
        <taxon>Glomeromycetes</taxon>
        <taxon>Glomerales</taxon>
        <taxon>Glomeraceae</taxon>
        <taxon>Funneliformis</taxon>
    </lineage>
</organism>
<evidence type="ECO:0000313" key="2">
    <source>
        <dbReference type="EMBL" id="CAI2176391.1"/>
    </source>
</evidence>
<gene>
    <name evidence="2" type="ORF">FWILDA_LOCUS7560</name>
</gene>
<comment type="caution">
    <text evidence="2">The sequence shown here is derived from an EMBL/GenBank/DDBJ whole genome shotgun (WGS) entry which is preliminary data.</text>
</comment>
<feature type="compositionally biased region" description="Basic residues" evidence="1">
    <location>
        <begin position="33"/>
        <end position="42"/>
    </location>
</feature>
<feature type="compositionally biased region" description="Polar residues" evidence="1">
    <location>
        <begin position="1"/>
        <end position="11"/>
    </location>
</feature>
<protein>
    <submittedName>
        <fullName evidence="2">618_t:CDS:1</fullName>
    </submittedName>
</protein>
<dbReference type="AlphaFoldDB" id="A0A9W4SP43"/>
<name>A0A9W4SP43_9GLOM</name>
<feature type="compositionally biased region" description="Basic and acidic residues" evidence="1">
    <location>
        <begin position="69"/>
        <end position="88"/>
    </location>
</feature>
<reference evidence="2" key="1">
    <citation type="submission" date="2022-08" db="EMBL/GenBank/DDBJ databases">
        <authorList>
            <person name="Kallberg Y."/>
            <person name="Tangrot J."/>
            <person name="Rosling A."/>
        </authorList>
    </citation>
    <scope>NUCLEOTIDE SEQUENCE</scope>
    <source>
        <strain evidence="2">Wild A</strain>
    </source>
</reference>
<feature type="compositionally biased region" description="Basic and acidic residues" evidence="1">
    <location>
        <begin position="43"/>
        <end position="60"/>
    </location>
</feature>
<dbReference type="EMBL" id="CAMKVN010001498">
    <property type="protein sequence ID" value="CAI2176391.1"/>
    <property type="molecule type" value="Genomic_DNA"/>
</dbReference>
<accession>A0A9W4SP43</accession>
<proteinExistence type="predicted"/>
<dbReference type="Proteomes" id="UP001153678">
    <property type="component" value="Unassembled WGS sequence"/>
</dbReference>